<evidence type="ECO:0000259" key="1">
    <source>
        <dbReference type="PROSITE" id="PS51819"/>
    </source>
</evidence>
<protein>
    <submittedName>
        <fullName evidence="2">VOC family protein</fullName>
    </submittedName>
</protein>
<accession>A0A939JIE2</accession>
<dbReference type="SUPFAM" id="SSF54593">
    <property type="entry name" value="Glyoxalase/Bleomycin resistance protein/Dihydroxybiphenyl dioxygenase"/>
    <property type="match status" value="1"/>
</dbReference>
<evidence type="ECO:0000313" key="3">
    <source>
        <dbReference type="Proteomes" id="UP000664167"/>
    </source>
</evidence>
<organism evidence="2 3">
    <name type="scientific">Streptomyces beijiangensis</name>
    <dbReference type="NCBI Taxonomy" id="163361"/>
    <lineage>
        <taxon>Bacteria</taxon>
        <taxon>Bacillati</taxon>
        <taxon>Actinomycetota</taxon>
        <taxon>Actinomycetes</taxon>
        <taxon>Kitasatosporales</taxon>
        <taxon>Streptomycetaceae</taxon>
        <taxon>Streptomyces</taxon>
    </lineage>
</organism>
<name>A0A939JIE2_9ACTN</name>
<dbReference type="PANTHER" id="PTHR33993">
    <property type="entry name" value="GLYOXALASE-RELATED"/>
    <property type="match status" value="1"/>
</dbReference>
<keyword evidence="3" id="KW-1185">Reference proteome</keyword>
<dbReference type="RefSeq" id="WP_206963022.1">
    <property type="nucleotide sequence ID" value="NZ_BAAAJJ010000015.1"/>
</dbReference>
<dbReference type="InterPro" id="IPR029068">
    <property type="entry name" value="Glyas_Bleomycin-R_OHBP_Dase"/>
</dbReference>
<dbReference type="AlphaFoldDB" id="A0A939JIE2"/>
<comment type="caution">
    <text evidence="2">The sequence shown here is derived from an EMBL/GenBank/DDBJ whole genome shotgun (WGS) entry which is preliminary data.</text>
</comment>
<feature type="domain" description="VOC" evidence="1">
    <location>
        <begin position="12"/>
        <end position="121"/>
    </location>
</feature>
<proteinExistence type="predicted"/>
<gene>
    <name evidence="2" type="ORF">J0695_17600</name>
</gene>
<dbReference type="EMBL" id="JAFLRJ010000157">
    <property type="protein sequence ID" value="MBO0513602.1"/>
    <property type="molecule type" value="Genomic_DNA"/>
</dbReference>
<feature type="domain" description="VOC" evidence="1">
    <location>
        <begin position="132"/>
        <end position="247"/>
    </location>
</feature>
<sequence>MSRITSNQPDSTPTWIDLCVPDLKQAQDFYRAVFGWEYEPASKESGSTTLCLLDGEPVAGLREGDPQQWLMYFATGDCDALSRRIADTGGSLVQGPADLGTLARTAVAVDAVGAPFGLWEGRDLPGCAVVNEPDSLVRNDLITPDPGPARAFYTALLGFTLDANEAMPELDFTFLRRPDGHEIGGIIGAPGAARSGWHTMFEVTDTDAVAARANGAGGVSGPVSDFLYGRRAEITDPFGTVFEVIARPATS</sequence>
<dbReference type="InterPro" id="IPR037523">
    <property type="entry name" value="VOC_core"/>
</dbReference>
<dbReference type="Proteomes" id="UP000664167">
    <property type="component" value="Unassembled WGS sequence"/>
</dbReference>
<dbReference type="CDD" id="cd07247">
    <property type="entry name" value="SgaA_N_like"/>
    <property type="match status" value="1"/>
</dbReference>
<reference evidence="2" key="1">
    <citation type="submission" date="2021-03" db="EMBL/GenBank/DDBJ databases">
        <title>Streptomyces poriferae sp. nov., a novel marine sponge-derived Actinobacteria species with anti-MRSA activity.</title>
        <authorList>
            <person name="Sandoval-Powers M."/>
            <person name="Kralova S."/>
            <person name="Nguyen G.-S."/>
            <person name="Fawwal D."/>
            <person name="Degnes K."/>
            <person name="Klinkenberg G."/>
            <person name="Sletta H."/>
            <person name="Wentzel A."/>
            <person name="Liles M.R."/>
        </authorList>
    </citation>
    <scope>NUCLEOTIDE SEQUENCE</scope>
    <source>
        <strain evidence="2">DSM 41794</strain>
    </source>
</reference>
<dbReference type="PROSITE" id="PS51819">
    <property type="entry name" value="VOC"/>
    <property type="match status" value="2"/>
</dbReference>
<dbReference type="Gene3D" id="3.10.180.10">
    <property type="entry name" value="2,3-Dihydroxybiphenyl 1,2-Dioxygenase, domain 1"/>
    <property type="match status" value="2"/>
</dbReference>
<dbReference type="InterPro" id="IPR004360">
    <property type="entry name" value="Glyas_Fos-R_dOase_dom"/>
</dbReference>
<dbReference type="Pfam" id="PF00903">
    <property type="entry name" value="Glyoxalase"/>
    <property type="match status" value="2"/>
</dbReference>
<dbReference type="PANTHER" id="PTHR33993:SF10">
    <property type="entry name" value="CONSERVED PROTEIN"/>
    <property type="match status" value="1"/>
</dbReference>
<evidence type="ECO:0000313" key="2">
    <source>
        <dbReference type="EMBL" id="MBO0513602.1"/>
    </source>
</evidence>
<dbReference type="InterPro" id="IPR052164">
    <property type="entry name" value="Anthracycline_SecMetBiosynth"/>
</dbReference>